<evidence type="ECO:0000313" key="2">
    <source>
        <dbReference type="Proteomes" id="UP000593572"/>
    </source>
</evidence>
<reference evidence="1 2" key="1">
    <citation type="journal article" date="2019" name="Genome Biol. Evol.">
        <title>Insights into the evolution of the New World diploid cottons (Gossypium, subgenus Houzingenia) based on genome sequencing.</title>
        <authorList>
            <person name="Grover C.E."/>
            <person name="Arick M.A. 2nd"/>
            <person name="Thrash A."/>
            <person name="Conover J.L."/>
            <person name="Sanders W.S."/>
            <person name="Peterson D.G."/>
            <person name="Frelichowski J.E."/>
            <person name="Scheffler J.A."/>
            <person name="Scheffler B.E."/>
            <person name="Wendel J.F."/>
        </authorList>
    </citation>
    <scope>NUCLEOTIDE SEQUENCE [LARGE SCALE GENOMIC DNA]</scope>
    <source>
        <strain evidence="1">157</strain>
        <tissue evidence="1">Leaf</tissue>
    </source>
</reference>
<accession>A0A7J8LQ02</accession>
<sequence length="213" mass="24218">GGDKDNYDKRRYLFPGRRIGTSNSQNFTGGPQWKADSLRDGQNLFMIKFEDEGDLESIMFLFWLKIGPCPPECDKKDLTHAIGSTFGGIISSKVMGDLCHIKVELDVQKPLHRRIFILAGHKIKDCNDTPNESKELSKNDMPFFLALKAESNLIMKVSMWLGVTMKKSMPQCYYLGRSDEGREGNTNFDTVQGRKWTSTKDNLGIREIKTNLN</sequence>
<comment type="caution">
    <text evidence="1">The sequence shown here is derived from an EMBL/GenBank/DDBJ whole genome shotgun (WGS) entry which is preliminary data.</text>
</comment>
<dbReference type="Proteomes" id="UP000593572">
    <property type="component" value="Unassembled WGS sequence"/>
</dbReference>
<proteinExistence type="predicted"/>
<name>A0A7J8LQ02_9ROSI</name>
<dbReference type="AlphaFoldDB" id="A0A7J8LQ02"/>
<evidence type="ECO:0008006" key="3">
    <source>
        <dbReference type="Google" id="ProtNLM"/>
    </source>
</evidence>
<protein>
    <recommendedName>
        <fullName evidence="3">DUF4283 domain-containing protein</fullName>
    </recommendedName>
</protein>
<gene>
    <name evidence="1" type="ORF">Golob_013606</name>
</gene>
<keyword evidence="2" id="KW-1185">Reference proteome</keyword>
<evidence type="ECO:0000313" key="1">
    <source>
        <dbReference type="EMBL" id="MBA0554508.1"/>
    </source>
</evidence>
<organism evidence="1 2">
    <name type="scientific">Gossypium lobatum</name>
    <dbReference type="NCBI Taxonomy" id="34289"/>
    <lineage>
        <taxon>Eukaryota</taxon>
        <taxon>Viridiplantae</taxon>
        <taxon>Streptophyta</taxon>
        <taxon>Embryophyta</taxon>
        <taxon>Tracheophyta</taxon>
        <taxon>Spermatophyta</taxon>
        <taxon>Magnoliopsida</taxon>
        <taxon>eudicotyledons</taxon>
        <taxon>Gunneridae</taxon>
        <taxon>Pentapetalae</taxon>
        <taxon>rosids</taxon>
        <taxon>malvids</taxon>
        <taxon>Malvales</taxon>
        <taxon>Malvaceae</taxon>
        <taxon>Malvoideae</taxon>
        <taxon>Gossypium</taxon>
    </lineage>
</organism>
<dbReference type="EMBL" id="JABEZX010000004">
    <property type="protein sequence ID" value="MBA0554508.1"/>
    <property type="molecule type" value="Genomic_DNA"/>
</dbReference>
<feature type="non-terminal residue" evidence="1">
    <location>
        <position position="1"/>
    </location>
</feature>